<keyword evidence="2" id="KW-1185">Reference proteome</keyword>
<accession>A0ABV6U638</accession>
<protein>
    <recommendedName>
        <fullName evidence="3">Lipoprotein</fullName>
    </recommendedName>
</protein>
<dbReference type="RefSeq" id="WP_394301634.1">
    <property type="nucleotide sequence ID" value="NZ_JBHMQT010000032.1"/>
</dbReference>
<sequence>MWAEDGSGQTLETKTMPVMPHRVRLHIAAVAVLTLLAASACTSDESPTAAKAGQAIKKHILQLLKERNAQNVTITDPGGKNIPCGDDKAKQTFAARATDADPQAQPQIIKDTLVAALRRVAPYEIISDKFDARPIELRNAEEATVLFLGSPGEGRIDVRGETRCLTAD</sequence>
<evidence type="ECO:0000313" key="2">
    <source>
        <dbReference type="Proteomes" id="UP001589870"/>
    </source>
</evidence>
<comment type="caution">
    <text evidence="1">The sequence shown here is derived from an EMBL/GenBank/DDBJ whole genome shotgun (WGS) entry which is preliminary data.</text>
</comment>
<name>A0ABV6U638_9ACTN</name>
<reference evidence="1 2" key="1">
    <citation type="submission" date="2024-09" db="EMBL/GenBank/DDBJ databases">
        <authorList>
            <person name="Sun Q."/>
            <person name="Mori K."/>
        </authorList>
    </citation>
    <scope>NUCLEOTIDE SEQUENCE [LARGE SCALE GENOMIC DNA]</scope>
    <source>
        <strain evidence="1 2">TBRC 1851</strain>
    </source>
</reference>
<gene>
    <name evidence="1" type="ORF">ACFHYQ_14405</name>
</gene>
<organism evidence="1 2">
    <name type="scientific">Sphaerimonospora cavernae</name>
    <dbReference type="NCBI Taxonomy" id="1740611"/>
    <lineage>
        <taxon>Bacteria</taxon>
        <taxon>Bacillati</taxon>
        <taxon>Actinomycetota</taxon>
        <taxon>Actinomycetes</taxon>
        <taxon>Streptosporangiales</taxon>
        <taxon>Streptosporangiaceae</taxon>
        <taxon>Sphaerimonospora</taxon>
    </lineage>
</organism>
<proteinExistence type="predicted"/>
<evidence type="ECO:0008006" key="3">
    <source>
        <dbReference type="Google" id="ProtNLM"/>
    </source>
</evidence>
<dbReference type="Proteomes" id="UP001589870">
    <property type="component" value="Unassembled WGS sequence"/>
</dbReference>
<dbReference type="EMBL" id="JBHMQT010000032">
    <property type="protein sequence ID" value="MFC0863489.1"/>
    <property type="molecule type" value="Genomic_DNA"/>
</dbReference>
<evidence type="ECO:0000313" key="1">
    <source>
        <dbReference type="EMBL" id="MFC0863489.1"/>
    </source>
</evidence>